<keyword evidence="2 5" id="KW-0802">TPR repeat</keyword>
<reference evidence="7" key="1">
    <citation type="submission" date="2021-08" db="EMBL/GenBank/DDBJ databases">
        <title>WGS assembly of Ceratopteris richardii.</title>
        <authorList>
            <person name="Marchant D.B."/>
            <person name="Chen G."/>
            <person name="Jenkins J."/>
            <person name="Shu S."/>
            <person name="Leebens-Mack J."/>
            <person name="Grimwood J."/>
            <person name="Schmutz J."/>
            <person name="Soltis P."/>
            <person name="Soltis D."/>
            <person name="Chen Z.-H."/>
        </authorList>
    </citation>
    <scope>NUCLEOTIDE SEQUENCE</scope>
    <source>
        <strain evidence="7">Whitten #5841</strain>
        <tissue evidence="7">Leaf</tissue>
    </source>
</reference>
<dbReference type="PANTHER" id="PTHR46423:SF1">
    <property type="entry name" value="RNA POLYMERASE II-ASSOCIATED PROTEIN 3"/>
    <property type="match status" value="1"/>
</dbReference>
<feature type="repeat" description="TPR" evidence="5">
    <location>
        <begin position="281"/>
        <end position="314"/>
    </location>
</feature>
<dbReference type="AlphaFoldDB" id="A0A8T2TIB4"/>
<dbReference type="PROSITE" id="PS50005">
    <property type="entry name" value="TPR"/>
    <property type="match status" value="6"/>
</dbReference>
<dbReference type="Gene3D" id="1.25.40.10">
    <property type="entry name" value="Tetratricopeptide repeat domain"/>
    <property type="match status" value="3"/>
</dbReference>
<dbReference type="InterPro" id="IPR025986">
    <property type="entry name" value="RPAP3-like_C"/>
</dbReference>
<protein>
    <recommendedName>
        <fullName evidence="4">RNA polymerase II-associated protein 3</fullName>
    </recommendedName>
</protein>
<feature type="repeat" description="TPR" evidence="5">
    <location>
        <begin position="684"/>
        <end position="717"/>
    </location>
</feature>
<sequence length="968" mass="110467">MVVFRSPPSWLSQAEFDEFNDITYEKIKSCTSIPKLKRLERFMREEGFIQTAEVARQQIVDQGGSDLECTKPCLSSSEVAGVVQSIHSWQENIKGRDTELQQIQNSRSSILPNGASEGLSNVRKSCHTAVQEDNGIKVHKDKKVAKKDLRSGREYYEGWDKYVAQWEKENVTSEEMDKAAPALEFSKESMDQNMDRNKRTVEPKSLVEREWLANREREKGNDLFKAKEFNLSLKAYTKAIDMYKHSAALYTNRAAVYLKMNRHEEAHADCCEALKLDPMNVKAFMRRAKASFEMSEYMKALNDVKEVLKYNPTNEEALSLKKKVEDVLKKQSGSDVLCEASLPDGRRLTIEEIESDDLNMQTYGAAAKDEQENSELMADDLRVKGNTFFAEKKFEKAHEYYSKSLSYVPDSVTVLCNRALCEIRLKNYEQAEMDASKALAIDPNYAKAFHHRGLARHALGKLEDAMKDLQEVLRVAPAEVSVKKELDTIMEQLNDGCKILPKRVGPMIIEEIVEESTQNHHKGNSTISSSCHEQNLHGSFESQNSQHFHAADECKVRMGIEGNSMEESFNFEQIASKHSITCDIPSVKDEMCEVVMPVETSKSPVFLDNSSHAEAPNVINDKLDGDKRQASSQKCFPLRSSNDMQSESNLLNFQGHSSIHVSLQEPPYGLETKTKLSEENHQKPLQMRLKGNEFYKNGDFSAAIDCYNRSLELDEKVAATYTNRALCYLKLNQPAKAIHDCTKALGLEPNNKKAYFRRAISKKDTRDFSGALEDMKIFVGLCPNDESAQEFIKEIEDQLHGKTQKKESSENASKTLVHSSNLIKPTVRAAQILENPDKWRSVTHYENPRSAIEFERSCLDLLKQPLVLKQYLQAIKTSFYPKIFKEDLTAKILKLIAVFMKENILLFQSKELLHILEGFSRVNRFQFIVMFIDVEAKEAFQEIFDHISMAIREPDDERDSLKAKYRCN</sequence>
<dbReference type="InterPro" id="IPR019734">
    <property type="entry name" value="TPR_rpt"/>
</dbReference>
<dbReference type="SMART" id="SM00028">
    <property type="entry name" value="TPR"/>
    <property type="match status" value="8"/>
</dbReference>
<evidence type="ECO:0000313" key="7">
    <source>
        <dbReference type="EMBL" id="KAH7423077.1"/>
    </source>
</evidence>
<dbReference type="GO" id="GO:0101031">
    <property type="term" value="C:protein folding chaperone complex"/>
    <property type="evidence" value="ECO:0007669"/>
    <property type="project" value="TreeGrafter"/>
</dbReference>
<dbReference type="Proteomes" id="UP000825935">
    <property type="component" value="Chromosome 12"/>
</dbReference>
<accession>A0A8T2TIB4</accession>
<evidence type="ECO:0000256" key="4">
    <source>
        <dbReference type="ARBA" id="ARBA00040133"/>
    </source>
</evidence>
<evidence type="ECO:0000256" key="3">
    <source>
        <dbReference type="ARBA" id="ARBA00038275"/>
    </source>
</evidence>
<comment type="caution">
    <text evidence="7">The sequence shown here is derived from an EMBL/GenBank/DDBJ whole genome shotgun (WGS) entry which is preliminary data.</text>
</comment>
<name>A0A8T2TIB4_CERRI</name>
<comment type="similarity">
    <text evidence="3">Belongs to the RPAP3 family.</text>
</comment>
<organism evidence="7 8">
    <name type="scientific">Ceratopteris richardii</name>
    <name type="common">Triangle waterfern</name>
    <dbReference type="NCBI Taxonomy" id="49495"/>
    <lineage>
        <taxon>Eukaryota</taxon>
        <taxon>Viridiplantae</taxon>
        <taxon>Streptophyta</taxon>
        <taxon>Embryophyta</taxon>
        <taxon>Tracheophyta</taxon>
        <taxon>Polypodiopsida</taxon>
        <taxon>Polypodiidae</taxon>
        <taxon>Polypodiales</taxon>
        <taxon>Pteridineae</taxon>
        <taxon>Pteridaceae</taxon>
        <taxon>Parkerioideae</taxon>
        <taxon>Ceratopteris</taxon>
    </lineage>
</organism>
<dbReference type="SUPFAM" id="SSF48452">
    <property type="entry name" value="TPR-like"/>
    <property type="match status" value="1"/>
</dbReference>
<dbReference type="Pfam" id="PF13432">
    <property type="entry name" value="TPR_16"/>
    <property type="match status" value="1"/>
</dbReference>
<evidence type="ECO:0000256" key="5">
    <source>
        <dbReference type="PROSITE-ProRule" id="PRU00339"/>
    </source>
</evidence>
<evidence type="ECO:0000313" key="8">
    <source>
        <dbReference type="Proteomes" id="UP000825935"/>
    </source>
</evidence>
<proteinExistence type="inferred from homology"/>
<dbReference type="Pfam" id="PF13181">
    <property type="entry name" value="TPR_8"/>
    <property type="match status" value="3"/>
</dbReference>
<dbReference type="OrthoDB" id="629492at2759"/>
<dbReference type="InterPro" id="IPR011990">
    <property type="entry name" value="TPR-like_helical_dom_sf"/>
</dbReference>
<dbReference type="Pfam" id="PF13877">
    <property type="entry name" value="RPAP3_C"/>
    <property type="match status" value="1"/>
</dbReference>
<dbReference type="Pfam" id="PF00515">
    <property type="entry name" value="TPR_1"/>
    <property type="match status" value="1"/>
</dbReference>
<evidence type="ECO:0000256" key="1">
    <source>
        <dbReference type="ARBA" id="ARBA00022737"/>
    </source>
</evidence>
<evidence type="ECO:0000256" key="2">
    <source>
        <dbReference type="ARBA" id="ARBA00022803"/>
    </source>
</evidence>
<feature type="repeat" description="TPR" evidence="5">
    <location>
        <begin position="378"/>
        <end position="411"/>
    </location>
</feature>
<dbReference type="OMA" id="LQTCIRG"/>
<keyword evidence="1" id="KW-0677">Repeat</keyword>
<dbReference type="EMBL" id="CM035417">
    <property type="protein sequence ID" value="KAH7423077.1"/>
    <property type="molecule type" value="Genomic_DNA"/>
</dbReference>
<feature type="repeat" description="TPR" evidence="5">
    <location>
        <begin position="247"/>
        <end position="280"/>
    </location>
</feature>
<dbReference type="InterPro" id="IPR051966">
    <property type="entry name" value="RPAP3"/>
</dbReference>
<feature type="domain" description="RNA-polymerase II-associated protein 3-like C-terminal" evidence="6">
    <location>
        <begin position="847"/>
        <end position="935"/>
    </location>
</feature>
<dbReference type="PANTHER" id="PTHR46423">
    <property type="entry name" value="RNA POLYMERASE II-ASSOCIATED PROTEIN 3"/>
    <property type="match status" value="1"/>
</dbReference>
<feature type="repeat" description="TPR" evidence="5">
    <location>
        <begin position="718"/>
        <end position="751"/>
    </location>
</feature>
<gene>
    <name evidence="7" type="ORF">KP509_12G038400</name>
</gene>
<evidence type="ECO:0000259" key="6">
    <source>
        <dbReference type="Pfam" id="PF13877"/>
    </source>
</evidence>
<keyword evidence="8" id="KW-1185">Reference proteome</keyword>
<feature type="repeat" description="TPR" evidence="5">
    <location>
        <begin position="446"/>
        <end position="479"/>
    </location>
</feature>